<keyword evidence="2" id="KW-1185">Reference proteome</keyword>
<gene>
    <name evidence="1" type="ORF">ACI1P1_28645</name>
</gene>
<sequence length="517" mass="56468">MSQLAAKPYILAVDIGTTSAKTLVIRGTDGHVMAGHSVEYPMFTPRADVAEQDPDEICEAVTGAVAAVMTKADIPADKLLCISFSSAMHGLIAVDEQGKPLTNLITWADNRAVQTADIIKKEHKGRSIYMRTGTPIHPMSPFVKLVWMKDSMPDIHRNAYKFIGIKEYVMHRWFGQYVVDYSIASATGLFNLNHLEWDKEALVLAGITPDRLSTPVSTVHVMEGIEAGIARRMGINPSTPGVVGASDGVLANLGSGAFEHGVWAVSIGTSGAVRAVTRKPLTDPEGRLFCYALKEDFWVVGGAINNGGIMFRWVRDTLATLEAEEGRRRGMDPYDYLTQLAASVPAGSGGLIFLPLLAGERAPYWNANARGVYFGLSLAHTKSHMIRAVLEGVMYRIHSVAEALTGLVGEPEEIRASGGFARSEFWRQMLADVMGTTLSVPDAIEASGLGAAQLGLFAMGEVKDFSGIHNWVKAGTRHVKHQENHDVYKRLTPLYQKVYHQLSREFDEIAAFQKEQL</sequence>
<evidence type="ECO:0000313" key="2">
    <source>
        <dbReference type="Proteomes" id="UP001631969"/>
    </source>
</evidence>
<reference evidence="1" key="1">
    <citation type="submission" date="2024-12" db="EMBL/GenBank/DDBJ databases">
        <authorList>
            <person name="Wu N."/>
        </authorList>
    </citation>
    <scope>NUCLEOTIDE SEQUENCE</scope>
    <source>
        <strain evidence="1">P15</strain>
    </source>
</reference>
<comment type="caution">
    <text evidence="1">The sequence shown here is derived from an EMBL/GenBank/DDBJ whole genome shotgun (WGS) entry which is preliminary data.</text>
</comment>
<keyword evidence="1" id="KW-0808">Transferase</keyword>
<protein>
    <submittedName>
        <fullName evidence="1">Gluconokinase</fullName>
        <ecNumber evidence="1">2.7.1.12</ecNumber>
    </submittedName>
</protein>
<proteinExistence type="predicted"/>
<name>A0ACC7P785_9BACL</name>
<evidence type="ECO:0000313" key="1">
    <source>
        <dbReference type="EMBL" id="MFM9332270.1"/>
    </source>
</evidence>
<dbReference type="EC" id="2.7.1.12" evidence="1"/>
<dbReference type="Proteomes" id="UP001631969">
    <property type="component" value="Unassembled WGS sequence"/>
</dbReference>
<organism evidence="1 2">
    <name type="scientific">Paenibacillus mesotrionivorans</name>
    <dbReference type="NCBI Taxonomy" id="3160968"/>
    <lineage>
        <taxon>Bacteria</taxon>
        <taxon>Bacillati</taxon>
        <taxon>Bacillota</taxon>
        <taxon>Bacilli</taxon>
        <taxon>Bacillales</taxon>
        <taxon>Paenibacillaceae</taxon>
        <taxon>Paenibacillus</taxon>
    </lineage>
</organism>
<accession>A0ACC7P785</accession>
<dbReference type="EMBL" id="JBJURJ010000028">
    <property type="protein sequence ID" value="MFM9332270.1"/>
    <property type="molecule type" value="Genomic_DNA"/>
</dbReference>